<proteinExistence type="predicted"/>
<sequence>MELLRSECTLSNPAAGPLVLLMSMGHELGVPAAQDQANRTSEFETNDRSIVLSRRKRFIVFPEGSSLQVVFCVTYPMLTTIGDIFLFGNTAALAFELPQDPYSPFNHHADPLHRRMDSKTIYFTDYDGKIIHKAPYKRRPIVNPAFAKRSVDSNSHQNGANVFKIDRREMHASQHERGFLKSEQMEAASIEFHRSGRAALYQKIETMLQGLGGDGTQCLLKTLCLVAQSRNHPQGDFLQEILRAVFTLPQSNKTDEYLEEYDMASKSTDSCDNLYPHCNERLANIDSPTFNY</sequence>
<dbReference type="PANTHER" id="PTHR21398">
    <property type="entry name" value="AGAP007094-PA"/>
    <property type="match status" value="1"/>
</dbReference>
<dbReference type="InterPro" id="IPR006631">
    <property type="entry name" value="DM4_12"/>
</dbReference>
<organism evidence="1 2">
    <name type="scientific">Papilio xuthus</name>
    <name type="common">Asian swallowtail butterfly</name>
    <dbReference type="NCBI Taxonomy" id="66420"/>
    <lineage>
        <taxon>Eukaryota</taxon>
        <taxon>Metazoa</taxon>
        <taxon>Ecdysozoa</taxon>
        <taxon>Arthropoda</taxon>
        <taxon>Hexapoda</taxon>
        <taxon>Insecta</taxon>
        <taxon>Pterygota</taxon>
        <taxon>Neoptera</taxon>
        <taxon>Endopterygota</taxon>
        <taxon>Lepidoptera</taxon>
        <taxon>Glossata</taxon>
        <taxon>Ditrysia</taxon>
        <taxon>Papilionoidea</taxon>
        <taxon>Papilionidae</taxon>
        <taxon>Papilioninae</taxon>
        <taxon>Papilio</taxon>
    </lineage>
</organism>
<reference evidence="1 2" key="1">
    <citation type="journal article" date="2015" name="Nat. Commun.">
        <title>Outbred genome sequencing and CRISPR/Cas9 gene editing in butterflies.</title>
        <authorList>
            <person name="Li X."/>
            <person name="Fan D."/>
            <person name="Zhang W."/>
            <person name="Liu G."/>
            <person name="Zhang L."/>
            <person name="Zhao L."/>
            <person name="Fang X."/>
            <person name="Chen L."/>
            <person name="Dong Y."/>
            <person name="Chen Y."/>
            <person name="Ding Y."/>
            <person name="Zhao R."/>
            <person name="Feng M."/>
            <person name="Zhu Y."/>
            <person name="Feng Y."/>
            <person name="Jiang X."/>
            <person name="Zhu D."/>
            <person name="Xiang H."/>
            <person name="Feng X."/>
            <person name="Li S."/>
            <person name="Wang J."/>
            <person name="Zhang G."/>
            <person name="Kronforst M.R."/>
            <person name="Wang W."/>
        </authorList>
    </citation>
    <scope>NUCLEOTIDE SEQUENCE [LARGE SCALE GENOMIC DNA]</scope>
    <source>
        <strain evidence="1">Ya'a_city_454_Px</strain>
        <tissue evidence="1">Whole body</tissue>
    </source>
</reference>
<dbReference type="PANTHER" id="PTHR21398:SF1">
    <property type="entry name" value="FI03705P"/>
    <property type="match status" value="1"/>
</dbReference>
<protein>
    <submittedName>
        <fullName evidence="1">Uncharacterized protein</fullName>
    </submittedName>
</protein>
<evidence type="ECO:0000313" key="2">
    <source>
        <dbReference type="Proteomes" id="UP000053268"/>
    </source>
</evidence>
<dbReference type="EMBL" id="KQ459591">
    <property type="protein sequence ID" value="KPI97108.1"/>
    <property type="molecule type" value="Genomic_DNA"/>
</dbReference>
<name>A0A194PVT7_PAPXU</name>
<gene>
    <name evidence="1" type="ORF">RR46_05725</name>
</gene>
<dbReference type="Proteomes" id="UP000053268">
    <property type="component" value="Unassembled WGS sequence"/>
</dbReference>
<accession>A0A194PVT7</accession>
<dbReference type="SMART" id="SM00718">
    <property type="entry name" value="DM4_12"/>
    <property type="match status" value="1"/>
</dbReference>
<dbReference type="Pfam" id="PF07841">
    <property type="entry name" value="DM4_12"/>
    <property type="match status" value="1"/>
</dbReference>
<dbReference type="AlphaFoldDB" id="A0A194PVT7"/>
<keyword evidence="2" id="KW-1185">Reference proteome</keyword>
<evidence type="ECO:0000313" key="1">
    <source>
        <dbReference type="EMBL" id="KPI97108.1"/>
    </source>
</evidence>